<dbReference type="RefSeq" id="WP_145239318.1">
    <property type="nucleotide sequence ID" value="NZ_CP036273.1"/>
</dbReference>
<comment type="similarity">
    <text evidence="1">Belongs to the pseudouridine synthase RluA family.</text>
</comment>
<dbReference type="OrthoDB" id="9784108at2"/>
<feature type="domain" description="Pseudouridine synthase RsuA/RluA-like" evidence="5">
    <location>
        <begin position="81"/>
        <end position="229"/>
    </location>
</feature>
<dbReference type="InterPro" id="IPR050188">
    <property type="entry name" value="RluA_PseudoU_synthase"/>
</dbReference>
<dbReference type="GO" id="GO:0003723">
    <property type="term" value="F:RNA binding"/>
    <property type="evidence" value="ECO:0007669"/>
    <property type="project" value="UniProtKB-KW"/>
</dbReference>
<organism evidence="7 8">
    <name type="scientific">Urbifossiella limnaea</name>
    <dbReference type="NCBI Taxonomy" id="2528023"/>
    <lineage>
        <taxon>Bacteria</taxon>
        <taxon>Pseudomonadati</taxon>
        <taxon>Planctomycetota</taxon>
        <taxon>Planctomycetia</taxon>
        <taxon>Gemmatales</taxon>
        <taxon>Gemmataceae</taxon>
        <taxon>Urbifossiella</taxon>
    </lineage>
</organism>
<evidence type="ECO:0000256" key="1">
    <source>
        <dbReference type="ARBA" id="ARBA00010876"/>
    </source>
</evidence>
<dbReference type="EMBL" id="CP036273">
    <property type="protein sequence ID" value="QDU20921.1"/>
    <property type="molecule type" value="Genomic_DNA"/>
</dbReference>
<dbReference type="InterPro" id="IPR006145">
    <property type="entry name" value="PsdUridine_synth_RsuA/RluA"/>
</dbReference>
<dbReference type="Pfam" id="PF00849">
    <property type="entry name" value="PseudoU_synth_2"/>
    <property type="match status" value="1"/>
</dbReference>
<dbReference type="Proteomes" id="UP000319576">
    <property type="component" value="Chromosome"/>
</dbReference>
<evidence type="ECO:0000259" key="5">
    <source>
        <dbReference type="Pfam" id="PF00849"/>
    </source>
</evidence>
<proteinExistence type="inferred from homology"/>
<dbReference type="GO" id="GO:0160151">
    <property type="term" value="F:tRNA pseudouridine(32) synthase activity"/>
    <property type="evidence" value="ECO:0007669"/>
    <property type="project" value="UniProtKB-EC"/>
</dbReference>
<dbReference type="GO" id="GO:0000455">
    <property type="term" value="P:enzyme-directed rRNA pseudouridine synthesis"/>
    <property type="evidence" value="ECO:0007669"/>
    <property type="project" value="UniProtKB-ARBA"/>
</dbReference>
<evidence type="ECO:0000313" key="7">
    <source>
        <dbReference type="EMBL" id="QDU20921.1"/>
    </source>
</evidence>
<name>A0A517XTT2_9BACT</name>
<dbReference type="Pfam" id="PF01479">
    <property type="entry name" value="S4"/>
    <property type="match status" value="1"/>
</dbReference>
<dbReference type="InterPro" id="IPR002942">
    <property type="entry name" value="S4_RNA-bd"/>
</dbReference>
<dbReference type="Gene3D" id="3.30.2350.10">
    <property type="entry name" value="Pseudouridine synthase"/>
    <property type="match status" value="1"/>
</dbReference>
<evidence type="ECO:0000256" key="3">
    <source>
        <dbReference type="PROSITE-ProRule" id="PRU00182"/>
    </source>
</evidence>
<dbReference type="Gene3D" id="3.10.290.10">
    <property type="entry name" value="RNA-binding S4 domain"/>
    <property type="match status" value="1"/>
</dbReference>
<feature type="domain" description="RNA-binding S4" evidence="6">
    <location>
        <begin position="25"/>
        <end position="57"/>
    </location>
</feature>
<dbReference type="GO" id="GO:0120159">
    <property type="term" value="F:rRNA pseudouridine synthase activity"/>
    <property type="evidence" value="ECO:0007669"/>
    <property type="project" value="UniProtKB-ARBA"/>
</dbReference>
<evidence type="ECO:0000259" key="6">
    <source>
        <dbReference type="Pfam" id="PF01479"/>
    </source>
</evidence>
<protein>
    <submittedName>
        <fullName evidence="7">Ribosomal large subunit pseudouridine synthase A</fullName>
        <ecNumber evidence="7">5.4.99.28</ecNumber>
    </submittedName>
</protein>
<dbReference type="InterPro" id="IPR020103">
    <property type="entry name" value="PsdUridine_synth_cat_dom_sf"/>
</dbReference>
<sequence>MRELPPPTPGPLLPWLLNVLAPTNRTRVKQLLQHGRVLVNGRPVSRHDHPLTPADRVSIAANGAAPRTAPSLTVVYEDDSLVVIDKPAGLLSVATDAEKDDTAFTRLAALLERRKAGRPFVVHRLDRGTSGLLLFAKTAPVRDRLQAGWEAVEKTYLAVTEGVPRPAEGVIENHLLEGANLRVRPTPADAPGAKRAASRFRVLGEHAGRALVAVELLTGRKHQIRVHLAGLGCPVVGDRDYGAKDDPGGRVCLHAWRLAFDHPDSDRRVAAGASPPPELWRAYGAPADQRPRMN</sequence>
<reference evidence="7 8" key="1">
    <citation type="submission" date="2019-02" db="EMBL/GenBank/DDBJ databases">
        <title>Deep-cultivation of Planctomycetes and their phenomic and genomic characterization uncovers novel biology.</title>
        <authorList>
            <person name="Wiegand S."/>
            <person name="Jogler M."/>
            <person name="Boedeker C."/>
            <person name="Pinto D."/>
            <person name="Vollmers J."/>
            <person name="Rivas-Marin E."/>
            <person name="Kohn T."/>
            <person name="Peeters S.H."/>
            <person name="Heuer A."/>
            <person name="Rast P."/>
            <person name="Oberbeckmann S."/>
            <person name="Bunk B."/>
            <person name="Jeske O."/>
            <person name="Meyerdierks A."/>
            <person name="Storesund J.E."/>
            <person name="Kallscheuer N."/>
            <person name="Luecker S."/>
            <person name="Lage O.M."/>
            <person name="Pohl T."/>
            <person name="Merkel B.J."/>
            <person name="Hornburger P."/>
            <person name="Mueller R.-W."/>
            <person name="Bruemmer F."/>
            <person name="Labrenz M."/>
            <person name="Spormann A.M."/>
            <person name="Op den Camp H."/>
            <person name="Overmann J."/>
            <person name="Amann R."/>
            <person name="Jetten M.S.M."/>
            <person name="Mascher T."/>
            <person name="Medema M.H."/>
            <person name="Devos D.P."/>
            <person name="Kaster A.-K."/>
            <person name="Ovreas L."/>
            <person name="Rohde M."/>
            <person name="Galperin M.Y."/>
            <person name="Jogler C."/>
        </authorList>
    </citation>
    <scope>NUCLEOTIDE SEQUENCE [LARGE SCALE GENOMIC DNA]</scope>
    <source>
        <strain evidence="7 8">ETA_A1</strain>
    </source>
</reference>
<dbReference type="EC" id="5.4.99.28" evidence="7"/>
<evidence type="ECO:0000256" key="2">
    <source>
        <dbReference type="ARBA" id="ARBA00023235"/>
    </source>
</evidence>
<gene>
    <name evidence="7" type="primary">rluA</name>
    <name evidence="7" type="ORF">ETAA1_28840</name>
</gene>
<accession>A0A517XTT2</accession>
<dbReference type="PROSITE" id="PS01129">
    <property type="entry name" value="PSI_RLU"/>
    <property type="match status" value="1"/>
</dbReference>
<dbReference type="PROSITE" id="PS50889">
    <property type="entry name" value="S4"/>
    <property type="match status" value="1"/>
</dbReference>
<dbReference type="KEGG" id="uli:ETAA1_28840"/>
<dbReference type="CDD" id="cd00165">
    <property type="entry name" value="S4"/>
    <property type="match status" value="1"/>
</dbReference>
<evidence type="ECO:0000313" key="8">
    <source>
        <dbReference type="Proteomes" id="UP000319576"/>
    </source>
</evidence>
<keyword evidence="8" id="KW-1185">Reference proteome</keyword>
<dbReference type="AlphaFoldDB" id="A0A517XTT2"/>
<keyword evidence="3" id="KW-0694">RNA-binding</keyword>
<dbReference type="PANTHER" id="PTHR21600">
    <property type="entry name" value="MITOCHONDRIAL RNA PSEUDOURIDINE SYNTHASE"/>
    <property type="match status" value="1"/>
</dbReference>
<evidence type="ECO:0000256" key="4">
    <source>
        <dbReference type="SAM" id="MobiDB-lite"/>
    </source>
</evidence>
<dbReference type="CDD" id="cd02869">
    <property type="entry name" value="PseudoU_synth_RluA_like"/>
    <property type="match status" value="1"/>
</dbReference>
<dbReference type="SUPFAM" id="SSF55120">
    <property type="entry name" value="Pseudouridine synthase"/>
    <property type="match status" value="1"/>
</dbReference>
<dbReference type="SUPFAM" id="SSF55174">
    <property type="entry name" value="Alpha-L RNA-binding motif"/>
    <property type="match status" value="1"/>
</dbReference>
<dbReference type="InterPro" id="IPR036986">
    <property type="entry name" value="S4_RNA-bd_sf"/>
</dbReference>
<feature type="region of interest" description="Disordered" evidence="4">
    <location>
        <begin position="267"/>
        <end position="294"/>
    </location>
</feature>
<keyword evidence="2 7" id="KW-0413">Isomerase</keyword>
<dbReference type="InterPro" id="IPR006224">
    <property type="entry name" value="PsdUridine_synth_RluA-like_CS"/>
</dbReference>